<dbReference type="Gramene" id="TVT97641">
    <property type="protein sequence ID" value="TVT97641"/>
    <property type="gene ID" value="EJB05_57091"/>
</dbReference>
<dbReference type="AlphaFoldDB" id="A0A5J9SEN0"/>
<keyword evidence="3" id="KW-1185">Reference proteome</keyword>
<dbReference type="EMBL" id="RWGY01000974">
    <property type="protein sequence ID" value="TVT97641.1"/>
    <property type="molecule type" value="Genomic_DNA"/>
</dbReference>
<reference evidence="2 3" key="1">
    <citation type="journal article" date="2019" name="Sci. Rep.">
        <title>A high-quality genome of Eragrostis curvula grass provides insights into Poaceae evolution and supports new strategies to enhance forage quality.</title>
        <authorList>
            <person name="Carballo J."/>
            <person name="Santos B.A.C.M."/>
            <person name="Zappacosta D."/>
            <person name="Garbus I."/>
            <person name="Selva J.P."/>
            <person name="Gallo C.A."/>
            <person name="Diaz A."/>
            <person name="Albertini E."/>
            <person name="Caccamo M."/>
            <person name="Echenique V."/>
        </authorList>
    </citation>
    <scope>NUCLEOTIDE SEQUENCE [LARGE SCALE GENOMIC DNA]</scope>
    <source>
        <strain evidence="3">cv. Victoria</strain>
        <tissue evidence="2">Leaf</tissue>
    </source>
</reference>
<dbReference type="PANTHER" id="PTHR33170:SF34">
    <property type="entry name" value="OS05G0102200 PROTEIN"/>
    <property type="match status" value="1"/>
</dbReference>
<comment type="caution">
    <text evidence="2">The sequence shown here is derived from an EMBL/GenBank/DDBJ whole genome shotgun (WGS) entry which is preliminary data.</text>
</comment>
<accession>A0A5J9SEN0</accession>
<proteinExistence type="predicted"/>
<feature type="region of interest" description="Disordered" evidence="1">
    <location>
        <begin position="191"/>
        <end position="244"/>
    </location>
</feature>
<dbReference type="Proteomes" id="UP000324897">
    <property type="component" value="Unassembled WGS sequence"/>
</dbReference>
<evidence type="ECO:0000313" key="2">
    <source>
        <dbReference type="EMBL" id="TVT97641.1"/>
    </source>
</evidence>
<sequence>MEMGGYSGERRWEIPIPIKLEQRIPIREASRLRHDRLQLEEDFAFHFAWGKEWRARQCGQDFLMQFPNKERLQELINFPELKLRGSGASVEVLPWTSQARAKARLHTVWVSVDNVPEELLNYHAVCEIGSMLGAVEQVDMEALEDREEVRFKVDVKSVSKIPPVLEIAVKPFIYDIYFTVEAVVEEGWNAEGETNPGKRYAVEPIKEAAVEQDRDSKRHKASTAGQTSLSNKTHERGRIQNGDR</sequence>
<evidence type="ECO:0000313" key="3">
    <source>
        <dbReference type="Proteomes" id="UP000324897"/>
    </source>
</evidence>
<dbReference type="PANTHER" id="PTHR33170">
    <property type="entry name" value="DUF4283 DOMAIN-CONTAINING PROTEIN-RELATED"/>
    <property type="match status" value="1"/>
</dbReference>
<evidence type="ECO:0000256" key="1">
    <source>
        <dbReference type="SAM" id="MobiDB-lite"/>
    </source>
</evidence>
<name>A0A5J9SEN0_9POAL</name>
<protein>
    <submittedName>
        <fullName evidence="2">Uncharacterized protein</fullName>
    </submittedName>
</protein>
<gene>
    <name evidence="2" type="ORF">EJB05_57091</name>
</gene>
<feature type="compositionally biased region" description="Basic and acidic residues" evidence="1">
    <location>
        <begin position="232"/>
        <end position="244"/>
    </location>
</feature>
<feature type="compositionally biased region" description="Basic and acidic residues" evidence="1">
    <location>
        <begin position="200"/>
        <end position="216"/>
    </location>
</feature>
<feature type="non-terminal residue" evidence="2">
    <location>
        <position position="1"/>
    </location>
</feature>
<organism evidence="2 3">
    <name type="scientific">Eragrostis curvula</name>
    <name type="common">weeping love grass</name>
    <dbReference type="NCBI Taxonomy" id="38414"/>
    <lineage>
        <taxon>Eukaryota</taxon>
        <taxon>Viridiplantae</taxon>
        <taxon>Streptophyta</taxon>
        <taxon>Embryophyta</taxon>
        <taxon>Tracheophyta</taxon>
        <taxon>Spermatophyta</taxon>
        <taxon>Magnoliopsida</taxon>
        <taxon>Liliopsida</taxon>
        <taxon>Poales</taxon>
        <taxon>Poaceae</taxon>
        <taxon>PACMAD clade</taxon>
        <taxon>Chloridoideae</taxon>
        <taxon>Eragrostideae</taxon>
        <taxon>Eragrostidinae</taxon>
        <taxon>Eragrostis</taxon>
    </lineage>
</organism>
<dbReference type="OrthoDB" id="671874at2759"/>